<dbReference type="PANTHER" id="PTHR12241:SF145">
    <property type="entry name" value="TUBULIN POLYGLUTAMYLASE TTLL5"/>
    <property type="match status" value="1"/>
</dbReference>
<accession>A0A7S1VP09</accession>
<dbReference type="GO" id="GO:0070740">
    <property type="term" value="F:tubulin-glutamic acid ligase activity"/>
    <property type="evidence" value="ECO:0007669"/>
    <property type="project" value="TreeGrafter"/>
</dbReference>
<evidence type="ECO:0000256" key="3">
    <source>
        <dbReference type="ARBA" id="ARBA00022840"/>
    </source>
</evidence>
<keyword evidence="6" id="KW-0472">Membrane</keyword>
<name>A0A7S1VP09_9EUKA</name>
<dbReference type="PROSITE" id="PS51221">
    <property type="entry name" value="TTL"/>
    <property type="match status" value="1"/>
</dbReference>
<feature type="transmembrane region" description="Helical" evidence="6">
    <location>
        <begin position="154"/>
        <end position="176"/>
    </location>
</feature>
<dbReference type="SUPFAM" id="SSF103481">
    <property type="entry name" value="Multidrug resistance efflux transporter EmrE"/>
    <property type="match status" value="1"/>
</dbReference>
<reference evidence="7" key="1">
    <citation type="submission" date="2021-01" db="EMBL/GenBank/DDBJ databases">
        <authorList>
            <person name="Corre E."/>
            <person name="Pelletier E."/>
            <person name="Niang G."/>
            <person name="Scheremetjew M."/>
            <person name="Finn R."/>
            <person name="Kale V."/>
            <person name="Holt S."/>
            <person name="Cochrane G."/>
            <person name="Meng A."/>
            <person name="Brown T."/>
            <person name="Cohen L."/>
        </authorList>
    </citation>
    <scope>NUCLEOTIDE SEQUENCE</scope>
    <source>
        <strain evidence="7">ATCC 50979</strain>
    </source>
</reference>
<keyword evidence="2" id="KW-0547">Nucleotide-binding</keyword>
<dbReference type="GO" id="GO:0015631">
    <property type="term" value="F:tubulin binding"/>
    <property type="evidence" value="ECO:0007669"/>
    <property type="project" value="TreeGrafter"/>
</dbReference>
<evidence type="ECO:0000256" key="4">
    <source>
        <dbReference type="ARBA" id="ARBA00041448"/>
    </source>
</evidence>
<evidence type="ECO:0000256" key="1">
    <source>
        <dbReference type="ARBA" id="ARBA00022598"/>
    </source>
</evidence>
<dbReference type="InterPro" id="IPR037185">
    <property type="entry name" value="EmrE-like"/>
</dbReference>
<sequence length="877" mass="93927">MSDLVAYAVGGSSYSLLADSFHHEFSGNDAEKHRSSILLLLALYTGMALVGCPSFLPGGSAHKITLTNTLIKSVICLAVLDLAKDFLVLLSIASVGAGTSTVLQSASVVLSALGRRAIFDQPISQARWASIVAVLVGVYVMAQAGEHGQNSGAMLGVAAALGAALVSSIATLVTEYTSRGEASAPPEIVCTGVGIAGLSSLWTAHLVGAVEVSVGPTREVLSTSMAGTLTAVVCAAALNNWGFFRLVARAGASFGSLVRAARSALTMLVAAALFCNADSGSSHCLTLARFLGASTVIVGTVSFSTQWRNTVMLSGFLAVVGLLVSSLSSAPEPLGSATLFVHPDCTTGDGWRWMSEARTAFGKQGFAEECLQGAECPWTTASVVSSCQVSDVPCLVFLPAVEAEPLLSSVNLPASVTVDVCDPYRGRWDMLTARHLGESVRPFPRTLTVTHVTDTAKFYVAFEERATKFELSVIEPEKGESGSSDADIVWIRKQVTWLMQQDLDSVGADPTKVPPGQMMNIVPRFAKFLATKDSLCQRLREANARGSLPCFLWPSERDEWVSYAQAHQDAVYIFKEIESSNALGTSLVHGVDKTLEQLKAREGVLQLYVIDPVTVPVRDKQYKIDLRVYALAPSWDPLRVYVSRLGYVRVAGAPYTTNLANVNAHLTNSAQNSMYLRLTFGELEAELERQGMDFQLAWQAILEAMHDAVAAFRHDLSCSNADYPYPCGDGNFQSFAADIILDRSMNVYMAEFNADPSMKLRSAKVNGESDVRFRDEFSMLGLLPGAPVPAPFTSAEARAVCSTYRWSGDTDCAVTLVQHAAAVEAMCREQAASGSYERVYPSTTLGDKSVVRASTPAEQARVALDELLLEAFTQHCG</sequence>
<dbReference type="GO" id="GO:0000226">
    <property type="term" value="P:microtubule cytoskeleton organization"/>
    <property type="evidence" value="ECO:0007669"/>
    <property type="project" value="TreeGrafter"/>
</dbReference>
<dbReference type="GO" id="GO:0005524">
    <property type="term" value="F:ATP binding"/>
    <property type="evidence" value="ECO:0007669"/>
    <property type="project" value="UniProtKB-KW"/>
</dbReference>
<organism evidence="7">
    <name type="scientific">Sexangularia sp. CB-2014</name>
    <dbReference type="NCBI Taxonomy" id="1486929"/>
    <lineage>
        <taxon>Eukaryota</taxon>
        <taxon>Amoebozoa</taxon>
        <taxon>Tubulinea</taxon>
        <taxon>Elardia</taxon>
        <taxon>Arcellinida</taxon>
        <taxon>Arcellinida incertae sedis</taxon>
        <taxon>Sexangularia</taxon>
    </lineage>
</organism>
<feature type="transmembrane region" description="Helical" evidence="6">
    <location>
        <begin position="256"/>
        <end position="274"/>
    </location>
</feature>
<protein>
    <recommendedName>
        <fullName evidence="4">Tubulin--tyrosine ligase-like protein 5</fullName>
    </recommendedName>
</protein>
<dbReference type="AlphaFoldDB" id="A0A7S1VP09"/>
<keyword evidence="6" id="KW-0812">Transmembrane</keyword>
<dbReference type="Pfam" id="PF03133">
    <property type="entry name" value="TTL"/>
    <property type="match status" value="1"/>
</dbReference>
<feature type="transmembrane region" description="Helical" evidence="6">
    <location>
        <begin position="311"/>
        <end position="330"/>
    </location>
</feature>
<keyword evidence="1" id="KW-0436">Ligase</keyword>
<evidence type="ECO:0000313" key="7">
    <source>
        <dbReference type="EMBL" id="CAD9306487.1"/>
    </source>
</evidence>
<feature type="transmembrane region" description="Helical" evidence="6">
    <location>
        <begin position="87"/>
        <end position="113"/>
    </location>
</feature>
<gene>
    <name evidence="7" type="ORF">SSP0437_LOCUS10891</name>
</gene>
<feature type="transmembrane region" description="Helical" evidence="6">
    <location>
        <begin position="286"/>
        <end position="304"/>
    </location>
</feature>
<comment type="catalytic activity">
    <reaction evidence="5">
        <text>L-glutamyl-[protein] + L-glutamate + ATP = gamma-L-glutamyl-L-glutamyl-[protein] + ADP + phosphate + H(+)</text>
        <dbReference type="Rhea" id="RHEA:60144"/>
        <dbReference type="Rhea" id="RHEA-COMP:10208"/>
        <dbReference type="Rhea" id="RHEA-COMP:15517"/>
        <dbReference type="ChEBI" id="CHEBI:15378"/>
        <dbReference type="ChEBI" id="CHEBI:29973"/>
        <dbReference type="ChEBI" id="CHEBI:29985"/>
        <dbReference type="ChEBI" id="CHEBI:30616"/>
        <dbReference type="ChEBI" id="CHEBI:43474"/>
        <dbReference type="ChEBI" id="CHEBI:143622"/>
        <dbReference type="ChEBI" id="CHEBI:456216"/>
    </reaction>
    <physiologicalReaction direction="left-to-right" evidence="5">
        <dbReference type="Rhea" id="RHEA:60145"/>
    </physiologicalReaction>
</comment>
<dbReference type="PANTHER" id="PTHR12241">
    <property type="entry name" value="TUBULIN POLYGLUTAMYLASE"/>
    <property type="match status" value="1"/>
</dbReference>
<dbReference type="GO" id="GO:0036064">
    <property type="term" value="C:ciliary basal body"/>
    <property type="evidence" value="ECO:0007669"/>
    <property type="project" value="TreeGrafter"/>
</dbReference>
<evidence type="ECO:0000256" key="5">
    <source>
        <dbReference type="ARBA" id="ARBA00049274"/>
    </source>
</evidence>
<proteinExistence type="predicted"/>
<dbReference type="EMBL" id="HBGL01013953">
    <property type="protein sequence ID" value="CAD9306487.1"/>
    <property type="molecule type" value="Transcribed_RNA"/>
</dbReference>
<feature type="transmembrane region" description="Helical" evidence="6">
    <location>
        <begin position="37"/>
        <end position="56"/>
    </location>
</feature>
<dbReference type="Gene3D" id="3.30.470.20">
    <property type="entry name" value="ATP-grasp fold, B domain"/>
    <property type="match status" value="1"/>
</dbReference>
<feature type="transmembrane region" description="Helical" evidence="6">
    <location>
        <begin position="125"/>
        <end position="142"/>
    </location>
</feature>
<evidence type="ECO:0000256" key="2">
    <source>
        <dbReference type="ARBA" id="ARBA00022741"/>
    </source>
</evidence>
<keyword evidence="3" id="KW-0067">ATP-binding</keyword>
<feature type="transmembrane region" description="Helical" evidence="6">
    <location>
        <begin position="188"/>
        <end position="208"/>
    </location>
</feature>
<feature type="transmembrane region" description="Helical" evidence="6">
    <location>
        <begin position="220"/>
        <end position="244"/>
    </location>
</feature>
<keyword evidence="6" id="KW-1133">Transmembrane helix</keyword>
<evidence type="ECO:0000256" key="6">
    <source>
        <dbReference type="SAM" id="Phobius"/>
    </source>
</evidence>
<dbReference type="InterPro" id="IPR004344">
    <property type="entry name" value="TTL/TTLL_fam"/>
</dbReference>